<sequence>MRPTALSPRPRSLNAGVTNAILLHRARLAEHRHQRSHLPRRVAPDLAQRPAPQETTRDGCRLDRRPARHPPLRPRPRGLPHRSRVPALRRSRASRHRGAARRRRADGDRGAPRRARPRPRSPARDGRRYRRAGGITPARLKRGRTPARDSGSHSLRSVRSAGVMRAGRDGARLRCRVAMDSRTGHGSGRPRHPLGVPGGTPREAILPAPGLLGRGVSRPNSPTAGARSSSAPTPSTATGMPPPLRRRHSDWTILALDSHTRGLSASPVMARLFPFGLTLEPHAGGALSSWERAARIVHLNYRWNERVGDTFRLADWPALPLFLKQSNLRSITTALASARAIGRSWEPATGLGTSAPSDAELTAAELDEMAELEHASWCQHLRDAGWTQRDVRDDGRRRHPLLVDWAAFGDDGRARTRQTVATSMALLEALGYRSRSLWRGFARSGEVTASPADQAWDWTSAAGDTLHASAGDWLVDDGAGAPWSVKPEIFAATYAAAGPGRWRRTGQVQARPATPAETVETREGVVTAPADSWVVRGPAGDRWVTPAAHFAANYTPSVPVATRRAELKTPGRLARFRPARWSPSAG</sequence>
<feature type="region of interest" description="Disordered" evidence="1">
    <location>
        <begin position="180"/>
        <end position="199"/>
    </location>
</feature>
<evidence type="ECO:0000256" key="1">
    <source>
        <dbReference type="SAM" id="MobiDB-lite"/>
    </source>
</evidence>
<proteinExistence type="predicted"/>
<dbReference type="Pfam" id="PF02026">
    <property type="entry name" value="RyR"/>
    <property type="match status" value="1"/>
</dbReference>
<organism evidence="3 4">
    <name type="scientific">Cryobacterium melibiosiphilum</name>
    <dbReference type="NCBI Taxonomy" id="995039"/>
    <lineage>
        <taxon>Bacteria</taxon>
        <taxon>Bacillati</taxon>
        <taxon>Actinomycetota</taxon>
        <taxon>Actinomycetes</taxon>
        <taxon>Micrococcales</taxon>
        <taxon>Microbacteriaceae</taxon>
        <taxon>Cryobacterium</taxon>
    </lineage>
</organism>
<protein>
    <recommendedName>
        <fullName evidence="2">Ryanodine receptor Ryr domain-containing protein</fullName>
    </recommendedName>
</protein>
<gene>
    <name evidence="3" type="ORF">D6T64_05895</name>
</gene>
<feature type="compositionally biased region" description="Low complexity" evidence="1">
    <location>
        <begin position="221"/>
        <end position="239"/>
    </location>
</feature>
<feature type="compositionally biased region" description="Basic and acidic residues" evidence="1">
    <location>
        <begin position="55"/>
        <end position="65"/>
    </location>
</feature>
<feature type="compositionally biased region" description="Basic residues" evidence="1">
    <location>
        <begin position="112"/>
        <end position="131"/>
    </location>
</feature>
<name>A0A3A5MK33_9MICO</name>
<feature type="domain" description="Ryanodine receptor Ryr" evidence="2">
    <location>
        <begin position="367"/>
        <end position="433"/>
    </location>
</feature>
<feature type="region of interest" description="Disordered" evidence="1">
    <location>
        <begin position="210"/>
        <end position="246"/>
    </location>
</feature>
<reference evidence="3 4" key="1">
    <citation type="submission" date="2018-09" db="EMBL/GenBank/DDBJ databases">
        <title>Novel species of Cryobacterium.</title>
        <authorList>
            <person name="Liu Q."/>
            <person name="Xin Y.-H."/>
        </authorList>
    </citation>
    <scope>NUCLEOTIDE SEQUENCE [LARGE SCALE GENOMIC DNA]</scope>
    <source>
        <strain evidence="3 4">Hh39</strain>
    </source>
</reference>
<dbReference type="EMBL" id="QZVS01000069">
    <property type="protein sequence ID" value="RJT89752.1"/>
    <property type="molecule type" value="Genomic_DNA"/>
</dbReference>
<evidence type="ECO:0000259" key="2">
    <source>
        <dbReference type="Pfam" id="PF02026"/>
    </source>
</evidence>
<comment type="caution">
    <text evidence="3">The sequence shown here is derived from an EMBL/GenBank/DDBJ whole genome shotgun (WGS) entry which is preliminary data.</text>
</comment>
<dbReference type="Proteomes" id="UP000272015">
    <property type="component" value="Unassembled WGS sequence"/>
</dbReference>
<feature type="region of interest" description="Disordered" evidence="1">
    <location>
        <begin position="30"/>
        <end position="166"/>
    </location>
</feature>
<evidence type="ECO:0000313" key="3">
    <source>
        <dbReference type="EMBL" id="RJT89752.1"/>
    </source>
</evidence>
<dbReference type="Gene3D" id="6.20.350.10">
    <property type="match status" value="1"/>
</dbReference>
<evidence type="ECO:0000313" key="4">
    <source>
        <dbReference type="Proteomes" id="UP000272015"/>
    </source>
</evidence>
<feature type="compositionally biased region" description="Basic residues" evidence="1">
    <location>
        <begin position="30"/>
        <end position="40"/>
    </location>
</feature>
<accession>A0A3A5MK33</accession>
<dbReference type="AlphaFoldDB" id="A0A3A5MK33"/>
<dbReference type="InterPro" id="IPR003032">
    <property type="entry name" value="Ryanodine_rcpt"/>
</dbReference>
<keyword evidence="4" id="KW-1185">Reference proteome</keyword>
<feature type="compositionally biased region" description="Basic residues" evidence="1">
    <location>
        <begin position="66"/>
        <end position="104"/>
    </location>
</feature>